<keyword evidence="5" id="KW-0732">Signal</keyword>
<feature type="chain" id="PRO_5018682759" description="peptidylprolyl isomerase" evidence="5">
    <location>
        <begin position="29"/>
        <end position="308"/>
    </location>
</feature>
<dbReference type="PANTHER" id="PTHR45625">
    <property type="entry name" value="PEPTIDYL-PROLYL CIS-TRANS ISOMERASE-RELATED"/>
    <property type="match status" value="1"/>
</dbReference>
<dbReference type="GO" id="GO:0003755">
    <property type="term" value="F:peptidyl-prolyl cis-trans isomerase activity"/>
    <property type="evidence" value="ECO:0007669"/>
    <property type="project" value="UniProtKB-KW"/>
</dbReference>
<proteinExistence type="inferred from homology"/>
<keyword evidence="8" id="KW-1185">Reference proteome</keyword>
<dbReference type="PROSITE" id="PS50072">
    <property type="entry name" value="CSA_PPIASE_2"/>
    <property type="match status" value="1"/>
</dbReference>
<dbReference type="Gene3D" id="2.40.100.10">
    <property type="entry name" value="Cyclophilin-like"/>
    <property type="match status" value="2"/>
</dbReference>
<dbReference type="InterPro" id="IPR044666">
    <property type="entry name" value="Cyclophilin_A-like"/>
</dbReference>
<evidence type="ECO:0000256" key="5">
    <source>
        <dbReference type="SAM" id="SignalP"/>
    </source>
</evidence>
<keyword evidence="4 7" id="KW-0413">Isomerase</keyword>
<evidence type="ECO:0000313" key="8">
    <source>
        <dbReference type="Proteomes" id="UP000267268"/>
    </source>
</evidence>
<feature type="signal peptide" evidence="5">
    <location>
        <begin position="1"/>
        <end position="28"/>
    </location>
</feature>
<evidence type="ECO:0000256" key="3">
    <source>
        <dbReference type="ARBA" id="ARBA00023110"/>
    </source>
</evidence>
<name>A0A3Q9FQ63_9BACT</name>
<accession>A0A3Q9FQ63</accession>
<evidence type="ECO:0000256" key="1">
    <source>
        <dbReference type="ARBA" id="ARBA00007365"/>
    </source>
</evidence>
<dbReference type="Proteomes" id="UP000267268">
    <property type="component" value="Chromosome 1"/>
</dbReference>
<dbReference type="OrthoDB" id="9807797at2"/>
<evidence type="ECO:0000259" key="6">
    <source>
        <dbReference type="PROSITE" id="PS50072"/>
    </source>
</evidence>
<reference evidence="7 8" key="1">
    <citation type="submission" date="2018-12" db="EMBL/GenBank/DDBJ databases">
        <title>Flammeovirga pectinis sp. nov., isolated from the gut of the Korean scallop, Patinopecten yessoensis.</title>
        <authorList>
            <person name="Bae J.-W."/>
            <person name="Jeong Y.-S."/>
            <person name="Kang W."/>
        </authorList>
    </citation>
    <scope>NUCLEOTIDE SEQUENCE [LARGE SCALE GENOMIC DNA]</scope>
    <source>
        <strain evidence="7 8">L12M1</strain>
    </source>
</reference>
<dbReference type="KEGG" id="fll:EI427_14980"/>
<gene>
    <name evidence="7" type="ORF">EI427_14980</name>
</gene>
<dbReference type="PROSITE" id="PS51257">
    <property type="entry name" value="PROKAR_LIPOPROTEIN"/>
    <property type="match status" value="1"/>
</dbReference>
<dbReference type="AlphaFoldDB" id="A0A3Q9FQ63"/>
<evidence type="ECO:0000256" key="4">
    <source>
        <dbReference type="ARBA" id="ARBA00023235"/>
    </source>
</evidence>
<evidence type="ECO:0000313" key="7">
    <source>
        <dbReference type="EMBL" id="AZQ63482.1"/>
    </source>
</evidence>
<organism evidence="7 8">
    <name type="scientific">Flammeovirga pectinis</name>
    <dbReference type="NCBI Taxonomy" id="2494373"/>
    <lineage>
        <taxon>Bacteria</taxon>
        <taxon>Pseudomonadati</taxon>
        <taxon>Bacteroidota</taxon>
        <taxon>Cytophagia</taxon>
        <taxon>Cytophagales</taxon>
        <taxon>Flammeovirgaceae</taxon>
        <taxon>Flammeovirga</taxon>
    </lineage>
</organism>
<dbReference type="PANTHER" id="PTHR45625:SF4">
    <property type="entry name" value="PEPTIDYLPROLYL ISOMERASE DOMAIN AND WD REPEAT-CONTAINING PROTEIN 1"/>
    <property type="match status" value="1"/>
</dbReference>
<dbReference type="InterPro" id="IPR002130">
    <property type="entry name" value="Cyclophilin-type_PPIase_dom"/>
</dbReference>
<dbReference type="PROSITE" id="PS00170">
    <property type="entry name" value="CSA_PPIASE_1"/>
    <property type="match status" value="1"/>
</dbReference>
<keyword evidence="3" id="KW-0697">Rotamase</keyword>
<sequence>MQKKYKKTRTPSLLILCGLAFILFSCNGSGNGDWEQEKTVTTKVQHEGDDFLVKIHTKYGTMDVILFDDTPIHKENFIKLAKQHYYDSLLFHRVIKGFMIQGGDPDSRFASEGESLGQGGLDYTLPAEITETHFHQKGALAMARKGDNVNPNLESNAGQFYLVQGRAYRKKDLLETRTDHGKVNKYFSALIEDPEYANIAVAYTTLSEREDVQGQKRLMKKCIPLMEKKYKVKLVDRLNKEEIAKYTSVGGAPFLDQKYTVFGQVIDGLYIIDSLSNQKVDRRKRPIEDLKMWVEVMEVPKVSLEEVN</sequence>
<dbReference type="EC" id="5.2.1.8" evidence="2"/>
<dbReference type="EMBL" id="CP034562">
    <property type="protein sequence ID" value="AZQ63482.1"/>
    <property type="molecule type" value="Genomic_DNA"/>
</dbReference>
<comment type="similarity">
    <text evidence="1">Belongs to the cyclophilin-type PPIase family.</text>
</comment>
<dbReference type="Pfam" id="PF00160">
    <property type="entry name" value="Pro_isomerase"/>
    <property type="match status" value="2"/>
</dbReference>
<dbReference type="CDD" id="cd00317">
    <property type="entry name" value="cyclophilin"/>
    <property type="match status" value="1"/>
</dbReference>
<dbReference type="GO" id="GO:0006457">
    <property type="term" value="P:protein folding"/>
    <property type="evidence" value="ECO:0007669"/>
    <property type="project" value="InterPro"/>
</dbReference>
<feature type="domain" description="PPIase cyclophilin-type" evidence="6">
    <location>
        <begin position="56"/>
        <end position="292"/>
    </location>
</feature>
<protein>
    <recommendedName>
        <fullName evidence="2">peptidylprolyl isomerase</fullName>
        <ecNumber evidence="2">5.2.1.8</ecNumber>
    </recommendedName>
</protein>
<dbReference type="PRINTS" id="PR00153">
    <property type="entry name" value="CSAPPISMRASE"/>
</dbReference>
<dbReference type="InterPro" id="IPR029000">
    <property type="entry name" value="Cyclophilin-like_dom_sf"/>
</dbReference>
<dbReference type="SUPFAM" id="SSF50891">
    <property type="entry name" value="Cyclophilin-like"/>
    <property type="match status" value="2"/>
</dbReference>
<evidence type="ECO:0000256" key="2">
    <source>
        <dbReference type="ARBA" id="ARBA00013194"/>
    </source>
</evidence>
<dbReference type="RefSeq" id="WP_126616102.1">
    <property type="nucleotide sequence ID" value="NZ_CP034562.1"/>
</dbReference>
<dbReference type="InterPro" id="IPR020892">
    <property type="entry name" value="Cyclophilin-type_PPIase_CS"/>
</dbReference>